<reference evidence="3 4" key="1">
    <citation type="submission" date="2017-05" db="EMBL/GenBank/DDBJ databases">
        <authorList>
            <person name="Song R."/>
            <person name="Chenine A.L."/>
            <person name="Ruprecht R.M."/>
        </authorList>
    </citation>
    <scope>NUCLEOTIDE SEQUENCE [LARGE SCALE GENOMIC DNA]</scope>
</reference>
<name>A0A1Y0SV10_9CAUD</name>
<evidence type="ECO:0000256" key="2">
    <source>
        <dbReference type="SAM" id="Phobius"/>
    </source>
</evidence>
<keyword evidence="2" id="KW-0812">Transmembrane</keyword>
<evidence type="ECO:0000313" key="4">
    <source>
        <dbReference type="Proteomes" id="UP000224829"/>
    </source>
</evidence>
<organism evidence="3 4">
    <name type="scientific">Pseudomonas phage Noxifer</name>
    <dbReference type="NCBI Taxonomy" id="2006684"/>
    <lineage>
        <taxon>Viruses</taxon>
        <taxon>Duplodnaviria</taxon>
        <taxon>Heunggongvirae</taxon>
        <taxon>Uroviricota</taxon>
        <taxon>Caudoviricetes</taxon>
        <taxon>Chimalliviridae</taxon>
        <taxon>Noxifervirus</taxon>
        <taxon>Noxifervirus noxifer</taxon>
    </lineage>
</organism>
<feature type="compositionally biased region" description="Polar residues" evidence="1">
    <location>
        <begin position="1"/>
        <end position="11"/>
    </location>
</feature>
<proteinExistence type="predicted"/>
<protein>
    <submittedName>
        <fullName evidence="3">Uncharacterized protein</fullName>
    </submittedName>
</protein>
<feature type="compositionally biased region" description="Low complexity" evidence="1">
    <location>
        <begin position="29"/>
        <end position="39"/>
    </location>
</feature>
<evidence type="ECO:0000256" key="1">
    <source>
        <dbReference type="SAM" id="MobiDB-lite"/>
    </source>
</evidence>
<dbReference type="EMBL" id="MF063068">
    <property type="protein sequence ID" value="ARV77352.1"/>
    <property type="molecule type" value="Genomic_DNA"/>
</dbReference>
<accession>A0A1Y0SV10</accession>
<evidence type="ECO:0000313" key="3">
    <source>
        <dbReference type="EMBL" id="ARV77352.1"/>
    </source>
</evidence>
<keyword evidence="2" id="KW-0472">Membrane</keyword>
<sequence>MTDHYSPTSYTPKPKPIKSEDTTMQTPETGKNTNTNGNNDSILPPLNLEAINSLAPGVTQKIDDIARTVGESAAEALNIATTPIPTRMERIKRLGRAAGNVAMYGAGAVVLGGLGYVAFRALKGTPAEAAAAAVADAAADAATAVADAATDAVAAAFR</sequence>
<gene>
    <name evidence="3" type="ORF">NOXIFER_183</name>
</gene>
<dbReference type="Proteomes" id="UP000224829">
    <property type="component" value="Segment"/>
</dbReference>
<feature type="region of interest" description="Disordered" evidence="1">
    <location>
        <begin position="1"/>
        <end position="42"/>
    </location>
</feature>
<feature type="transmembrane region" description="Helical" evidence="2">
    <location>
        <begin position="97"/>
        <end position="119"/>
    </location>
</feature>
<keyword evidence="4" id="KW-1185">Reference proteome</keyword>
<keyword evidence="2" id="KW-1133">Transmembrane helix</keyword>